<reference evidence="1" key="1">
    <citation type="submission" date="2022-04" db="EMBL/GenBank/DDBJ databases">
        <title>A functionally conserved STORR gene fusion in Papaver species that diverged 16.8 million years ago.</title>
        <authorList>
            <person name="Catania T."/>
        </authorList>
    </citation>
    <scope>NUCLEOTIDE SEQUENCE</scope>
    <source>
        <strain evidence="1">S-188037</strain>
    </source>
</reference>
<evidence type="ECO:0000313" key="1">
    <source>
        <dbReference type="EMBL" id="KAI3912240.1"/>
    </source>
</evidence>
<evidence type="ECO:0000313" key="2">
    <source>
        <dbReference type="Proteomes" id="UP001202328"/>
    </source>
</evidence>
<accession>A0AAD4XHY9</accession>
<sequence>MDKSRKLYTVDLVHSPKAAGKGGISSSEFADFLSDQRKPDPYFTEILSKRSNHCRSGLLRTIPCRNQGKAPDNFRGLLEAQRKKKHLEALFKDEFEAKCKRPEKNN</sequence>
<comment type="caution">
    <text evidence="1">The sequence shown here is derived from an EMBL/GenBank/DDBJ whole genome shotgun (WGS) entry which is preliminary data.</text>
</comment>
<dbReference type="EMBL" id="JAJJMB010009816">
    <property type="protein sequence ID" value="KAI3912240.1"/>
    <property type="molecule type" value="Genomic_DNA"/>
</dbReference>
<protein>
    <submittedName>
        <fullName evidence="1">Uncharacterized protein</fullName>
    </submittedName>
</protein>
<keyword evidence="2" id="KW-1185">Reference proteome</keyword>
<name>A0AAD4XHY9_9MAGN</name>
<organism evidence="1 2">
    <name type="scientific">Papaver atlanticum</name>
    <dbReference type="NCBI Taxonomy" id="357466"/>
    <lineage>
        <taxon>Eukaryota</taxon>
        <taxon>Viridiplantae</taxon>
        <taxon>Streptophyta</taxon>
        <taxon>Embryophyta</taxon>
        <taxon>Tracheophyta</taxon>
        <taxon>Spermatophyta</taxon>
        <taxon>Magnoliopsida</taxon>
        <taxon>Ranunculales</taxon>
        <taxon>Papaveraceae</taxon>
        <taxon>Papaveroideae</taxon>
        <taxon>Papaver</taxon>
    </lineage>
</organism>
<dbReference type="AlphaFoldDB" id="A0AAD4XHY9"/>
<dbReference type="Proteomes" id="UP001202328">
    <property type="component" value="Unassembled WGS sequence"/>
</dbReference>
<gene>
    <name evidence="1" type="ORF">MKW98_012051</name>
</gene>
<proteinExistence type="predicted"/>